<dbReference type="InterPro" id="IPR004276">
    <property type="entry name" value="GlycoTrans_28_N"/>
</dbReference>
<feature type="binding site" evidence="10">
    <location>
        <position position="196"/>
    </location>
    <ligand>
        <name>UDP-N-acetyl-alpha-D-glucosamine</name>
        <dbReference type="ChEBI" id="CHEBI:57705"/>
    </ligand>
</feature>
<evidence type="ECO:0000256" key="9">
    <source>
        <dbReference type="ARBA" id="ARBA00023316"/>
    </source>
</evidence>
<dbReference type="Gene3D" id="3.40.50.2000">
    <property type="entry name" value="Glycogen Phosphorylase B"/>
    <property type="match status" value="2"/>
</dbReference>
<dbReference type="PANTHER" id="PTHR21015">
    <property type="entry name" value="UDP-N-ACETYLGLUCOSAMINE--N-ACETYLMURAMYL-(PENTAPEPTIDE) PYROPHOSPHORYL-UNDECAPRENOL N-ACETYLGLUCOSAMINE TRANSFERASE 1"/>
    <property type="match status" value="1"/>
</dbReference>
<evidence type="ECO:0000256" key="5">
    <source>
        <dbReference type="ARBA" id="ARBA00022960"/>
    </source>
</evidence>
<keyword evidence="14" id="KW-1185">Reference proteome</keyword>
<comment type="function">
    <text evidence="10">Cell wall formation. Catalyzes the transfer of a GlcNAc subunit on undecaprenyl-pyrophosphoryl-MurNAc-pentapeptide (lipid intermediate I) to form undecaprenyl-pyrophosphoryl-MurNAc-(pentapeptide)GlcNAc (lipid intermediate II).</text>
</comment>
<accession>A0A1B7LET9</accession>
<feature type="binding site" evidence="10">
    <location>
        <position position="166"/>
    </location>
    <ligand>
        <name>UDP-N-acetyl-alpha-D-glucosamine</name>
        <dbReference type="ChEBI" id="CHEBI:57705"/>
    </ligand>
</feature>
<keyword evidence="8 10" id="KW-0131">Cell cycle</keyword>
<evidence type="ECO:0000259" key="12">
    <source>
        <dbReference type="Pfam" id="PF04101"/>
    </source>
</evidence>
<dbReference type="PANTHER" id="PTHR21015:SF22">
    <property type="entry name" value="GLYCOSYLTRANSFERASE"/>
    <property type="match status" value="1"/>
</dbReference>
<feature type="binding site" evidence="10">
    <location>
        <position position="301"/>
    </location>
    <ligand>
        <name>UDP-N-acetyl-alpha-D-glucosamine</name>
        <dbReference type="ChEBI" id="CHEBI:57705"/>
    </ligand>
</feature>
<dbReference type="STRING" id="1838280.A6M21_10465"/>
<dbReference type="OrthoDB" id="9808936at2"/>
<evidence type="ECO:0000256" key="6">
    <source>
        <dbReference type="ARBA" id="ARBA00022984"/>
    </source>
</evidence>
<dbReference type="GO" id="GO:0009252">
    <property type="term" value="P:peptidoglycan biosynthetic process"/>
    <property type="evidence" value="ECO:0007669"/>
    <property type="project" value="UniProtKB-UniRule"/>
</dbReference>
<name>A0A1B7LET9_9FIRM</name>
<evidence type="ECO:0000256" key="2">
    <source>
        <dbReference type="ARBA" id="ARBA00022618"/>
    </source>
</evidence>
<comment type="caution">
    <text evidence="13">The sequence shown here is derived from an EMBL/GenBank/DDBJ whole genome shotgun (WGS) entry which is preliminary data.</text>
</comment>
<comment type="pathway">
    <text evidence="10">Cell wall biogenesis; peptidoglycan biosynthesis.</text>
</comment>
<dbReference type="EC" id="2.4.1.227" evidence="10"/>
<keyword evidence="5 10" id="KW-0133">Cell shape</keyword>
<dbReference type="GO" id="GO:0051991">
    <property type="term" value="F:UDP-N-acetyl-D-glucosamine:N-acetylmuramoyl-L-alanyl-D-glutamyl-meso-2,6-diaminopimelyl-D-alanyl-D-alanine-diphosphoundecaprenol 4-beta-N-acetylglucosaminlytransferase activity"/>
    <property type="evidence" value="ECO:0007669"/>
    <property type="project" value="RHEA"/>
</dbReference>
<dbReference type="GO" id="GO:0005975">
    <property type="term" value="P:carbohydrate metabolic process"/>
    <property type="evidence" value="ECO:0007669"/>
    <property type="project" value="InterPro"/>
</dbReference>
<evidence type="ECO:0000313" key="14">
    <source>
        <dbReference type="Proteomes" id="UP000078532"/>
    </source>
</evidence>
<dbReference type="CDD" id="cd03785">
    <property type="entry name" value="GT28_MurG"/>
    <property type="match status" value="1"/>
</dbReference>
<keyword evidence="9 10" id="KW-0961">Cell wall biogenesis/degradation</keyword>
<gene>
    <name evidence="10" type="primary">murG</name>
    <name evidence="13" type="ORF">A6M21_10465</name>
</gene>
<feature type="domain" description="Glycosyl transferase family 28 C-terminal" evidence="12">
    <location>
        <begin position="190"/>
        <end position="354"/>
    </location>
</feature>
<comment type="subcellular location">
    <subcellularLocation>
        <location evidence="10">Cell membrane</location>
        <topology evidence="10">Peripheral membrane protein</topology>
        <orientation evidence="10">Cytoplasmic side</orientation>
    </subcellularLocation>
</comment>
<comment type="similarity">
    <text evidence="10">Belongs to the glycosyltransferase 28 family. MurG subfamily.</text>
</comment>
<comment type="catalytic activity">
    <reaction evidence="10">
        <text>di-trans,octa-cis-undecaprenyl diphospho-N-acetyl-alpha-D-muramoyl-L-alanyl-D-glutamyl-meso-2,6-diaminopimeloyl-D-alanyl-D-alanine + UDP-N-acetyl-alpha-D-glucosamine = di-trans,octa-cis-undecaprenyl diphospho-[N-acetyl-alpha-D-glucosaminyl-(1-&gt;4)]-N-acetyl-alpha-D-muramoyl-L-alanyl-D-glutamyl-meso-2,6-diaminopimeloyl-D-alanyl-D-alanine + UDP + H(+)</text>
        <dbReference type="Rhea" id="RHEA:31227"/>
        <dbReference type="ChEBI" id="CHEBI:15378"/>
        <dbReference type="ChEBI" id="CHEBI:57705"/>
        <dbReference type="ChEBI" id="CHEBI:58223"/>
        <dbReference type="ChEBI" id="CHEBI:61387"/>
        <dbReference type="ChEBI" id="CHEBI:61388"/>
        <dbReference type="EC" id="2.4.1.227"/>
    </reaction>
</comment>
<evidence type="ECO:0000313" key="13">
    <source>
        <dbReference type="EMBL" id="OAT81809.1"/>
    </source>
</evidence>
<dbReference type="UniPathway" id="UPA00219"/>
<evidence type="ECO:0000256" key="7">
    <source>
        <dbReference type="ARBA" id="ARBA00023136"/>
    </source>
</evidence>
<evidence type="ECO:0000256" key="1">
    <source>
        <dbReference type="ARBA" id="ARBA00022475"/>
    </source>
</evidence>
<dbReference type="GO" id="GO:0008360">
    <property type="term" value="P:regulation of cell shape"/>
    <property type="evidence" value="ECO:0007669"/>
    <property type="project" value="UniProtKB-KW"/>
</dbReference>
<feature type="binding site" evidence="10">
    <location>
        <begin position="10"/>
        <end position="12"/>
    </location>
    <ligand>
        <name>UDP-N-acetyl-alpha-D-glucosamine</name>
        <dbReference type="ChEBI" id="CHEBI:57705"/>
    </ligand>
</feature>
<dbReference type="SUPFAM" id="SSF53756">
    <property type="entry name" value="UDP-Glycosyltransferase/glycogen phosphorylase"/>
    <property type="match status" value="1"/>
</dbReference>
<dbReference type="AlphaFoldDB" id="A0A1B7LET9"/>
<keyword evidence="6 10" id="KW-0573">Peptidoglycan synthesis</keyword>
<comment type="caution">
    <text evidence="10">Lacks conserved residue(s) required for the propagation of feature annotation.</text>
</comment>
<keyword evidence="1 10" id="KW-1003">Cell membrane</keyword>
<dbReference type="GO" id="GO:0071555">
    <property type="term" value="P:cell wall organization"/>
    <property type="evidence" value="ECO:0007669"/>
    <property type="project" value="UniProtKB-KW"/>
</dbReference>
<dbReference type="GO" id="GO:0050511">
    <property type="term" value="F:undecaprenyldiphospho-muramoylpentapeptide beta-N-acetylglucosaminyltransferase activity"/>
    <property type="evidence" value="ECO:0007669"/>
    <property type="project" value="UniProtKB-UniRule"/>
</dbReference>
<keyword evidence="7 10" id="KW-0472">Membrane</keyword>
<keyword evidence="4 10" id="KW-0808">Transferase</keyword>
<dbReference type="HAMAP" id="MF_00033">
    <property type="entry name" value="MurG"/>
    <property type="match status" value="1"/>
</dbReference>
<feature type="binding site" evidence="10">
    <location>
        <position position="124"/>
    </location>
    <ligand>
        <name>UDP-N-acetyl-alpha-D-glucosamine</name>
        <dbReference type="ChEBI" id="CHEBI:57705"/>
    </ligand>
</feature>
<evidence type="ECO:0000256" key="8">
    <source>
        <dbReference type="ARBA" id="ARBA00023306"/>
    </source>
</evidence>
<evidence type="ECO:0000259" key="11">
    <source>
        <dbReference type="Pfam" id="PF03033"/>
    </source>
</evidence>
<proteinExistence type="inferred from homology"/>
<evidence type="ECO:0000256" key="10">
    <source>
        <dbReference type="HAMAP-Rule" id="MF_00033"/>
    </source>
</evidence>
<dbReference type="RefSeq" id="WP_066668319.1">
    <property type="nucleotide sequence ID" value="NZ_LYVF01000158.1"/>
</dbReference>
<keyword evidence="2 10" id="KW-0132">Cell division</keyword>
<protein>
    <recommendedName>
        <fullName evidence="10">UDP-N-acetylglucosamine--N-acetylmuramyl-(pentapeptide) pyrophosphoryl-undecaprenol N-acetylglucosamine transferase</fullName>
        <ecNumber evidence="10">2.4.1.227</ecNumber>
    </recommendedName>
    <alternativeName>
        <fullName evidence="10">Undecaprenyl-PP-MurNAc-pentapeptide-UDPGlcNAc GlcNAc transferase</fullName>
    </alternativeName>
</protein>
<organism evidence="13 14">
    <name type="scientific">Desulfotomaculum copahuensis</name>
    <dbReference type="NCBI Taxonomy" id="1838280"/>
    <lineage>
        <taxon>Bacteria</taxon>
        <taxon>Bacillati</taxon>
        <taxon>Bacillota</taxon>
        <taxon>Clostridia</taxon>
        <taxon>Eubacteriales</taxon>
        <taxon>Desulfotomaculaceae</taxon>
        <taxon>Desulfotomaculum</taxon>
    </lineage>
</organism>
<dbReference type="NCBIfam" id="TIGR01133">
    <property type="entry name" value="murG"/>
    <property type="match status" value="1"/>
</dbReference>
<dbReference type="GO" id="GO:0051301">
    <property type="term" value="P:cell division"/>
    <property type="evidence" value="ECO:0007669"/>
    <property type="project" value="UniProtKB-KW"/>
</dbReference>
<dbReference type="InterPro" id="IPR007235">
    <property type="entry name" value="Glyco_trans_28_C"/>
</dbReference>
<keyword evidence="3 10" id="KW-0328">Glycosyltransferase</keyword>
<reference evidence="13 14" key="1">
    <citation type="submission" date="2016-04" db="EMBL/GenBank/DDBJ databases">
        <authorList>
            <person name="Evans L.H."/>
            <person name="Alamgir A."/>
            <person name="Owens N."/>
            <person name="Weber N.D."/>
            <person name="Virtaneva K."/>
            <person name="Barbian K."/>
            <person name="Babar A."/>
            <person name="Rosenke K."/>
        </authorList>
    </citation>
    <scope>NUCLEOTIDE SEQUENCE [LARGE SCALE GENOMIC DNA]</scope>
    <source>
        <strain evidence="13 14">LMa1</strain>
    </source>
</reference>
<dbReference type="EMBL" id="LYVF01000158">
    <property type="protein sequence ID" value="OAT81809.1"/>
    <property type="molecule type" value="Genomic_DNA"/>
</dbReference>
<dbReference type="Pfam" id="PF03033">
    <property type="entry name" value="Glyco_transf_28"/>
    <property type="match status" value="1"/>
</dbReference>
<feature type="domain" description="Glycosyltransferase family 28 N-terminal" evidence="11">
    <location>
        <begin position="3"/>
        <end position="142"/>
    </location>
</feature>
<dbReference type="Proteomes" id="UP000078532">
    <property type="component" value="Unassembled WGS sequence"/>
</dbReference>
<dbReference type="InterPro" id="IPR006009">
    <property type="entry name" value="GlcNAc_MurG"/>
</dbReference>
<dbReference type="GO" id="GO:0005886">
    <property type="term" value="C:plasma membrane"/>
    <property type="evidence" value="ECO:0007669"/>
    <property type="project" value="UniProtKB-SubCell"/>
</dbReference>
<dbReference type="Pfam" id="PF04101">
    <property type="entry name" value="Glyco_tran_28_C"/>
    <property type="match status" value="1"/>
</dbReference>
<evidence type="ECO:0000256" key="3">
    <source>
        <dbReference type="ARBA" id="ARBA00022676"/>
    </source>
</evidence>
<sequence>MRFVVTGGGTGGHIYPALAIARGLQDKYPGAEILYVGKTGGLEAGLAARAGLPFQSIPLAGLQRRLAVRNVTAVWQAARGVVRARRILAGFGPDAVVGTGGYVCGPVVLAAALTGIPTLIHEQNALPGVTNRLLSRFVSRVAVTFADAVRYFPRRDRVVLTGLPVRPEILAFSREEARRTLGLPVTGKLVLCFGGSQGARTINGAMAGVLPRFAGRPGVCFIHVTGPAQYDSFMAALSRSGLRAPQSGNISIIPYLYEMPAALAAADLVICRAGAATIAELTVAGLPSVLVPYPHATGNHQEFNARALERQGAAIVIRDAELSGSVLATEVEQLLADERRLQAMAGASKKMGRPGALADITGLIDQLLS</sequence>
<evidence type="ECO:0000256" key="4">
    <source>
        <dbReference type="ARBA" id="ARBA00022679"/>
    </source>
</evidence>